<reference evidence="3" key="1">
    <citation type="journal article" date="2023" name="PhytoFront">
        <title>Draft Genome Resources of Seven Strains of Tilletia horrida, Causal Agent of Kernel Smut of Rice.</title>
        <authorList>
            <person name="Khanal S."/>
            <person name="Antony Babu S."/>
            <person name="Zhou X.G."/>
        </authorList>
    </citation>
    <scope>NUCLEOTIDE SEQUENCE</scope>
    <source>
        <strain evidence="3">TX6</strain>
    </source>
</reference>
<dbReference type="EMBL" id="JAPDMZ010000106">
    <property type="protein sequence ID" value="KAK0549703.1"/>
    <property type="molecule type" value="Genomic_DNA"/>
</dbReference>
<dbReference type="Gene3D" id="1.20.1280.50">
    <property type="match status" value="1"/>
</dbReference>
<feature type="domain" description="F-box" evidence="2">
    <location>
        <begin position="25"/>
        <end position="75"/>
    </location>
</feature>
<dbReference type="AlphaFoldDB" id="A0AAN6GP60"/>
<evidence type="ECO:0000313" key="4">
    <source>
        <dbReference type="Proteomes" id="UP001176517"/>
    </source>
</evidence>
<feature type="compositionally biased region" description="Gly residues" evidence="1">
    <location>
        <begin position="249"/>
        <end position="258"/>
    </location>
</feature>
<comment type="caution">
    <text evidence="3">The sequence shown here is derived from an EMBL/GenBank/DDBJ whole genome shotgun (WGS) entry which is preliminary data.</text>
</comment>
<name>A0AAN6GP60_9BASI</name>
<evidence type="ECO:0000313" key="3">
    <source>
        <dbReference type="EMBL" id="KAK0549703.1"/>
    </source>
</evidence>
<organism evidence="3 4">
    <name type="scientific">Tilletia horrida</name>
    <dbReference type="NCBI Taxonomy" id="155126"/>
    <lineage>
        <taxon>Eukaryota</taxon>
        <taxon>Fungi</taxon>
        <taxon>Dikarya</taxon>
        <taxon>Basidiomycota</taxon>
        <taxon>Ustilaginomycotina</taxon>
        <taxon>Exobasidiomycetes</taxon>
        <taxon>Tilletiales</taxon>
        <taxon>Tilletiaceae</taxon>
        <taxon>Tilletia</taxon>
    </lineage>
</organism>
<protein>
    <recommendedName>
        <fullName evidence="2">F-box domain-containing protein</fullName>
    </recommendedName>
</protein>
<keyword evidence="4" id="KW-1185">Reference proteome</keyword>
<dbReference type="PROSITE" id="PS50181">
    <property type="entry name" value="FBOX"/>
    <property type="match status" value="1"/>
</dbReference>
<evidence type="ECO:0000259" key="2">
    <source>
        <dbReference type="PROSITE" id="PS50181"/>
    </source>
</evidence>
<dbReference type="CDD" id="cd09917">
    <property type="entry name" value="F-box_SF"/>
    <property type="match status" value="1"/>
</dbReference>
<dbReference type="InterPro" id="IPR001810">
    <property type="entry name" value="F-box_dom"/>
</dbReference>
<dbReference type="SUPFAM" id="SSF81383">
    <property type="entry name" value="F-box domain"/>
    <property type="match status" value="1"/>
</dbReference>
<dbReference type="Proteomes" id="UP001176517">
    <property type="component" value="Unassembled WGS sequence"/>
</dbReference>
<evidence type="ECO:0000256" key="1">
    <source>
        <dbReference type="SAM" id="MobiDB-lite"/>
    </source>
</evidence>
<dbReference type="Pfam" id="PF12937">
    <property type="entry name" value="F-box-like"/>
    <property type="match status" value="1"/>
</dbReference>
<proteinExistence type="predicted"/>
<dbReference type="SMART" id="SM00256">
    <property type="entry name" value="FBOX"/>
    <property type="match status" value="1"/>
</dbReference>
<accession>A0AAN6GP60</accession>
<dbReference type="InterPro" id="IPR036047">
    <property type="entry name" value="F-box-like_dom_sf"/>
</dbReference>
<feature type="region of interest" description="Disordered" evidence="1">
    <location>
        <begin position="242"/>
        <end position="264"/>
    </location>
</feature>
<gene>
    <name evidence="3" type="ORF">OC846_003941</name>
</gene>
<sequence>MVPAFAKKAPLPPRKVAKPLPQSPAARILALPTELLLHIFLYCATTELVQLRATCRQFSQVVQNVAFDRALFRKVAKILSDEETKEMASGVNPQKIQLHPALSHVIWHAARGHQDVTLVKHNRKELLSKTSAPQQLATNPPLRMFYIRLQNLRSAAYFEMGSVGFEDNTTGVIVDHLLLVVCHLVIQWRKDLTDVEDRHNLDRVVYPFSKDCWFQWDSKDAPTLFIPFGKGVPSWERVRDRRSENPLGGRLGPGNGSDDGGDSD</sequence>